<comment type="caution">
    <text evidence="2">The sequence shown here is derived from an EMBL/GenBank/DDBJ whole genome shotgun (WGS) entry which is preliminary data.</text>
</comment>
<protein>
    <submittedName>
        <fullName evidence="2">Uncharacterized protein</fullName>
    </submittedName>
</protein>
<feature type="transmembrane region" description="Helical" evidence="1">
    <location>
        <begin position="37"/>
        <end position="58"/>
    </location>
</feature>
<name>A0A0Q9YJP7_9BACI</name>
<evidence type="ECO:0000313" key="3">
    <source>
        <dbReference type="Proteomes" id="UP000053881"/>
    </source>
</evidence>
<dbReference type="PATRIC" id="fig|217031.4.peg.633"/>
<evidence type="ECO:0000256" key="1">
    <source>
        <dbReference type="SAM" id="Phobius"/>
    </source>
</evidence>
<keyword evidence="1" id="KW-0472">Membrane</keyword>
<keyword evidence="1" id="KW-0812">Transmembrane</keyword>
<keyword evidence="1" id="KW-1133">Transmembrane helix</keyword>
<dbReference type="AlphaFoldDB" id="A0A0Q9YJP7"/>
<dbReference type="EMBL" id="LGPB01000020">
    <property type="protein sequence ID" value="KRG16951.1"/>
    <property type="molecule type" value="Genomic_DNA"/>
</dbReference>
<evidence type="ECO:0000313" key="2">
    <source>
        <dbReference type="EMBL" id="KRG16951.1"/>
    </source>
</evidence>
<gene>
    <name evidence="2" type="ORF">ACA29_01825</name>
</gene>
<sequence length="62" mass="7035">MSELGGVELHYVIILPSLFISTIGSVLRIFGWGLSEYYILILAIPVITWINLLILQFAKKEK</sequence>
<dbReference type="Proteomes" id="UP000053881">
    <property type="component" value="Unassembled WGS sequence"/>
</dbReference>
<accession>A0A0Q9YJP7</accession>
<organism evidence="2 3">
    <name type="scientific">Lederbergia galactosidilytica</name>
    <dbReference type="NCBI Taxonomy" id="217031"/>
    <lineage>
        <taxon>Bacteria</taxon>
        <taxon>Bacillati</taxon>
        <taxon>Bacillota</taxon>
        <taxon>Bacilli</taxon>
        <taxon>Bacillales</taxon>
        <taxon>Bacillaceae</taxon>
        <taxon>Lederbergia</taxon>
    </lineage>
</organism>
<reference evidence="2 3" key="1">
    <citation type="submission" date="2015-06" db="EMBL/GenBank/DDBJ databases">
        <title>Genome sequencing project of Bacillus galactosidilyticus PL133.</title>
        <authorList>
            <person name="Gaiero J."/>
            <person name="Nicol R."/>
            <person name="Habash M."/>
        </authorList>
    </citation>
    <scope>NUCLEOTIDE SEQUENCE [LARGE SCALE GENOMIC DNA]</scope>
    <source>
        <strain evidence="2 3">PL133</strain>
    </source>
</reference>
<proteinExistence type="predicted"/>
<feature type="transmembrane region" description="Helical" evidence="1">
    <location>
        <begin position="12"/>
        <end position="31"/>
    </location>
</feature>